<gene>
    <name evidence="1" type="ORF">X777_02926</name>
</gene>
<dbReference type="AlphaFoldDB" id="A0A026WJT2"/>
<reference evidence="1 2" key="1">
    <citation type="journal article" date="2014" name="Curr. Biol.">
        <title>The genome of the clonal raider ant Cerapachys biroi.</title>
        <authorList>
            <person name="Oxley P.R."/>
            <person name="Ji L."/>
            <person name="Fetter-Pruneda I."/>
            <person name="McKenzie S.K."/>
            <person name="Li C."/>
            <person name="Hu H."/>
            <person name="Zhang G."/>
            <person name="Kronauer D.J."/>
        </authorList>
    </citation>
    <scope>NUCLEOTIDE SEQUENCE [LARGE SCALE GENOMIC DNA]</scope>
</reference>
<keyword evidence="2" id="KW-1185">Reference proteome</keyword>
<name>A0A026WJT2_OOCBI</name>
<evidence type="ECO:0000313" key="2">
    <source>
        <dbReference type="Proteomes" id="UP000053097"/>
    </source>
</evidence>
<dbReference type="EMBL" id="KK107167">
    <property type="protein sequence ID" value="EZA56307.1"/>
    <property type="molecule type" value="Genomic_DNA"/>
</dbReference>
<dbReference type="Proteomes" id="UP000053097">
    <property type="component" value="Unassembled WGS sequence"/>
</dbReference>
<sequence length="113" mass="13182">MLPRVRGTSDRQLDFICLERYELPTFCFIPPLASLNASKIRLSSRHFYGRFTRQSAARARAENPMEIKTERATRYNERAAITHANCQPRSLGQRGFTGVLSLKTLFELWEFLW</sequence>
<evidence type="ECO:0000313" key="1">
    <source>
        <dbReference type="EMBL" id="EZA56307.1"/>
    </source>
</evidence>
<protein>
    <submittedName>
        <fullName evidence="1">Uncharacterized protein</fullName>
    </submittedName>
</protein>
<organism evidence="1 2">
    <name type="scientific">Ooceraea biroi</name>
    <name type="common">Clonal raider ant</name>
    <name type="synonym">Cerapachys biroi</name>
    <dbReference type="NCBI Taxonomy" id="2015173"/>
    <lineage>
        <taxon>Eukaryota</taxon>
        <taxon>Metazoa</taxon>
        <taxon>Ecdysozoa</taxon>
        <taxon>Arthropoda</taxon>
        <taxon>Hexapoda</taxon>
        <taxon>Insecta</taxon>
        <taxon>Pterygota</taxon>
        <taxon>Neoptera</taxon>
        <taxon>Endopterygota</taxon>
        <taxon>Hymenoptera</taxon>
        <taxon>Apocrita</taxon>
        <taxon>Aculeata</taxon>
        <taxon>Formicoidea</taxon>
        <taxon>Formicidae</taxon>
        <taxon>Dorylinae</taxon>
        <taxon>Ooceraea</taxon>
    </lineage>
</organism>
<accession>A0A026WJT2</accession>
<proteinExistence type="predicted"/>